<feature type="domain" description="Methyltransferase" evidence="1">
    <location>
        <begin position="57"/>
        <end position="152"/>
    </location>
</feature>
<comment type="caution">
    <text evidence="2">The sequence shown here is derived from an EMBL/GenBank/DDBJ whole genome shotgun (WGS) entry which is preliminary data.</text>
</comment>
<dbReference type="GO" id="GO:0008168">
    <property type="term" value="F:methyltransferase activity"/>
    <property type="evidence" value="ECO:0007669"/>
    <property type="project" value="UniProtKB-KW"/>
</dbReference>
<evidence type="ECO:0000313" key="3">
    <source>
        <dbReference type="Proteomes" id="UP001275084"/>
    </source>
</evidence>
<name>A0AAJ0MC04_9PEZI</name>
<evidence type="ECO:0000313" key="2">
    <source>
        <dbReference type="EMBL" id="KAK3349104.1"/>
    </source>
</evidence>
<keyword evidence="2" id="KW-0808">Transferase</keyword>
<keyword evidence="2" id="KW-0489">Methyltransferase</keyword>
<protein>
    <submittedName>
        <fullName evidence="2">S-adenosyl-L-methionine-dependent methyltransferase</fullName>
    </submittedName>
</protein>
<reference evidence="2" key="1">
    <citation type="journal article" date="2023" name="Mol. Phylogenet. Evol.">
        <title>Genome-scale phylogeny and comparative genomics of the fungal order Sordariales.</title>
        <authorList>
            <person name="Hensen N."/>
            <person name="Bonometti L."/>
            <person name="Westerberg I."/>
            <person name="Brannstrom I.O."/>
            <person name="Guillou S."/>
            <person name="Cros-Aarteil S."/>
            <person name="Calhoun S."/>
            <person name="Haridas S."/>
            <person name="Kuo A."/>
            <person name="Mondo S."/>
            <person name="Pangilinan J."/>
            <person name="Riley R."/>
            <person name="LaButti K."/>
            <person name="Andreopoulos B."/>
            <person name="Lipzen A."/>
            <person name="Chen C."/>
            <person name="Yan M."/>
            <person name="Daum C."/>
            <person name="Ng V."/>
            <person name="Clum A."/>
            <person name="Steindorff A."/>
            <person name="Ohm R.A."/>
            <person name="Martin F."/>
            <person name="Silar P."/>
            <person name="Natvig D.O."/>
            <person name="Lalanne C."/>
            <person name="Gautier V."/>
            <person name="Ament-Velasquez S.L."/>
            <person name="Kruys A."/>
            <person name="Hutchinson M.I."/>
            <person name="Powell A.J."/>
            <person name="Barry K."/>
            <person name="Miller A.N."/>
            <person name="Grigoriev I.V."/>
            <person name="Debuchy R."/>
            <person name="Gladieux P."/>
            <person name="Hiltunen Thoren M."/>
            <person name="Johannesson H."/>
        </authorList>
    </citation>
    <scope>NUCLEOTIDE SEQUENCE</scope>
    <source>
        <strain evidence="2">CBS 955.72</strain>
    </source>
</reference>
<dbReference type="Proteomes" id="UP001275084">
    <property type="component" value="Unassembled WGS sequence"/>
</dbReference>
<dbReference type="EMBL" id="JAUIQD010000005">
    <property type="protein sequence ID" value="KAK3349104.1"/>
    <property type="molecule type" value="Genomic_DNA"/>
</dbReference>
<dbReference type="InterPro" id="IPR029063">
    <property type="entry name" value="SAM-dependent_MTases_sf"/>
</dbReference>
<dbReference type="Pfam" id="PF13649">
    <property type="entry name" value="Methyltransf_25"/>
    <property type="match status" value="1"/>
</dbReference>
<organism evidence="2 3">
    <name type="scientific">Lasiosphaeria hispida</name>
    <dbReference type="NCBI Taxonomy" id="260671"/>
    <lineage>
        <taxon>Eukaryota</taxon>
        <taxon>Fungi</taxon>
        <taxon>Dikarya</taxon>
        <taxon>Ascomycota</taxon>
        <taxon>Pezizomycotina</taxon>
        <taxon>Sordariomycetes</taxon>
        <taxon>Sordariomycetidae</taxon>
        <taxon>Sordariales</taxon>
        <taxon>Lasiosphaeriaceae</taxon>
        <taxon>Lasiosphaeria</taxon>
    </lineage>
</organism>
<reference evidence="2" key="2">
    <citation type="submission" date="2023-06" db="EMBL/GenBank/DDBJ databases">
        <authorList>
            <consortium name="Lawrence Berkeley National Laboratory"/>
            <person name="Haridas S."/>
            <person name="Hensen N."/>
            <person name="Bonometti L."/>
            <person name="Westerberg I."/>
            <person name="Brannstrom I.O."/>
            <person name="Guillou S."/>
            <person name="Cros-Aarteil S."/>
            <person name="Calhoun S."/>
            <person name="Kuo A."/>
            <person name="Mondo S."/>
            <person name="Pangilinan J."/>
            <person name="Riley R."/>
            <person name="Labutti K."/>
            <person name="Andreopoulos B."/>
            <person name="Lipzen A."/>
            <person name="Chen C."/>
            <person name="Yanf M."/>
            <person name="Daum C."/>
            <person name="Ng V."/>
            <person name="Clum A."/>
            <person name="Steindorff A."/>
            <person name="Ohm R."/>
            <person name="Martin F."/>
            <person name="Silar P."/>
            <person name="Natvig D."/>
            <person name="Lalanne C."/>
            <person name="Gautier V."/>
            <person name="Ament-Velasquez S.L."/>
            <person name="Kruys A."/>
            <person name="Hutchinson M.I."/>
            <person name="Powell A.J."/>
            <person name="Barry K."/>
            <person name="Miller A.N."/>
            <person name="Grigoriev I.V."/>
            <person name="Debuchy R."/>
            <person name="Gladieux P."/>
            <person name="Thoren M.H."/>
            <person name="Johannesson H."/>
        </authorList>
    </citation>
    <scope>NUCLEOTIDE SEQUENCE</scope>
    <source>
        <strain evidence="2">CBS 955.72</strain>
    </source>
</reference>
<gene>
    <name evidence="2" type="ORF">B0T25DRAFT_459626</name>
</gene>
<sequence length="272" mass="29847">MSAPALAGDALSRWETCATFWDETIGRDGNKYWKVLQEPCLGRLLGGHLAKPAAAALELATGNGLCARWLADRGASVLATDGSSNMLELAKSHMSGRGIELRRLDVTRAEEFEGLLGETRPRFDMILMNMAIMDVATLEPLAQALPGLLAKDGVFVGTVLHPVFFTSGAAKNIQLRYSQQTGELEVERTLVLKSYMSVPPAKGIFKDGQPEKQLYFHRPMGELFADFFRAGLVVDAIEELAFTEADRVESRIDATCNFTQLPVILAFRLRAI</sequence>
<dbReference type="InterPro" id="IPR041698">
    <property type="entry name" value="Methyltransf_25"/>
</dbReference>
<dbReference type="SUPFAM" id="SSF53335">
    <property type="entry name" value="S-adenosyl-L-methionine-dependent methyltransferases"/>
    <property type="match status" value="1"/>
</dbReference>
<proteinExistence type="predicted"/>
<evidence type="ECO:0000259" key="1">
    <source>
        <dbReference type="Pfam" id="PF13649"/>
    </source>
</evidence>
<dbReference type="CDD" id="cd02440">
    <property type="entry name" value="AdoMet_MTases"/>
    <property type="match status" value="1"/>
</dbReference>
<dbReference type="Gene3D" id="3.40.50.150">
    <property type="entry name" value="Vaccinia Virus protein VP39"/>
    <property type="match status" value="1"/>
</dbReference>
<dbReference type="AlphaFoldDB" id="A0AAJ0MC04"/>
<keyword evidence="3" id="KW-1185">Reference proteome</keyword>
<accession>A0AAJ0MC04</accession>
<dbReference type="GO" id="GO:0032259">
    <property type="term" value="P:methylation"/>
    <property type="evidence" value="ECO:0007669"/>
    <property type="project" value="UniProtKB-KW"/>
</dbReference>